<reference evidence="2 3" key="1">
    <citation type="submission" date="2023-03" db="EMBL/GenBank/DDBJ databases">
        <title>High-quality genome of Scylla paramamosain provides insights in environmental adaptation.</title>
        <authorList>
            <person name="Zhang L."/>
        </authorList>
    </citation>
    <scope>NUCLEOTIDE SEQUENCE [LARGE SCALE GENOMIC DNA]</scope>
    <source>
        <strain evidence="2">LZ_2023a</strain>
        <tissue evidence="2">Muscle</tissue>
    </source>
</reference>
<protein>
    <submittedName>
        <fullName evidence="2">Uncharacterized protein</fullName>
    </submittedName>
</protein>
<name>A0AAW0TKH1_SCYPA</name>
<evidence type="ECO:0000256" key="1">
    <source>
        <dbReference type="SAM" id="MobiDB-lite"/>
    </source>
</evidence>
<feature type="region of interest" description="Disordered" evidence="1">
    <location>
        <begin position="270"/>
        <end position="333"/>
    </location>
</feature>
<feature type="compositionally biased region" description="Polar residues" evidence="1">
    <location>
        <begin position="270"/>
        <end position="290"/>
    </location>
</feature>
<keyword evidence="3" id="KW-1185">Reference proteome</keyword>
<comment type="caution">
    <text evidence="2">The sequence shown here is derived from an EMBL/GenBank/DDBJ whole genome shotgun (WGS) entry which is preliminary data.</text>
</comment>
<feature type="compositionally biased region" description="Basic and acidic residues" evidence="1">
    <location>
        <begin position="371"/>
        <end position="387"/>
    </location>
</feature>
<sequence>MYVLLRFIIDAGRGEQILETQRYILPQAPFEQDTLIEEPSTSARLHTITSLRNKDIFSSPYYSPPRPPPRIRASPLQEVQKIVNRSLDFNSLKKNLPPPDNFDITSQDSGYSESGKKVDEDCFSVPISCAPRKLNLDLSPAKTQLAVSPVKPVTVVTSTTLSSTAGSNATAVTTTTATTTITTVTTTQEAPTDASTEGGRPFKKFSSLTKGEEDDAILMDLMNEVAPQDDKPLGFSNLLVAPIVPAKASPPPKAASRPSIRRCLSMIDTTPTSSRVLKPASVQSENTSSFKRPEPPSDICTTDTKRRKLDVPSEQLSPMTSNAPTTTQQESAPYDTEASLGMMGIRTCWRVATKPSMKITQTCARPTARPNHAENLMHFRGKSEHKQARTPAETGE</sequence>
<feature type="compositionally biased region" description="Polar residues" evidence="1">
    <location>
        <begin position="314"/>
        <end position="331"/>
    </location>
</feature>
<dbReference type="EMBL" id="JARAKH010000030">
    <property type="protein sequence ID" value="KAK8387698.1"/>
    <property type="molecule type" value="Genomic_DNA"/>
</dbReference>
<organism evidence="2 3">
    <name type="scientific">Scylla paramamosain</name>
    <name type="common">Mud crab</name>
    <dbReference type="NCBI Taxonomy" id="85552"/>
    <lineage>
        <taxon>Eukaryota</taxon>
        <taxon>Metazoa</taxon>
        <taxon>Ecdysozoa</taxon>
        <taxon>Arthropoda</taxon>
        <taxon>Crustacea</taxon>
        <taxon>Multicrustacea</taxon>
        <taxon>Malacostraca</taxon>
        <taxon>Eumalacostraca</taxon>
        <taxon>Eucarida</taxon>
        <taxon>Decapoda</taxon>
        <taxon>Pleocyemata</taxon>
        <taxon>Brachyura</taxon>
        <taxon>Eubrachyura</taxon>
        <taxon>Portunoidea</taxon>
        <taxon>Portunidae</taxon>
        <taxon>Portuninae</taxon>
        <taxon>Scylla</taxon>
    </lineage>
</organism>
<dbReference type="Proteomes" id="UP001487740">
    <property type="component" value="Unassembled WGS sequence"/>
</dbReference>
<proteinExistence type="predicted"/>
<feature type="region of interest" description="Disordered" evidence="1">
    <location>
        <begin position="94"/>
        <end position="113"/>
    </location>
</feature>
<gene>
    <name evidence="2" type="ORF">O3P69_018299</name>
</gene>
<feature type="region of interest" description="Disordered" evidence="1">
    <location>
        <begin position="365"/>
        <end position="396"/>
    </location>
</feature>
<evidence type="ECO:0000313" key="3">
    <source>
        <dbReference type="Proteomes" id="UP001487740"/>
    </source>
</evidence>
<accession>A0AAW0TKH1</accession>
<feature type="compositionally biased region" description="Polar residues" evidence="1">
    <location>
        <begin position="103"/>
        <end position="112"/>
    </location>
</feature>
<evidence type="ECO:0000313" key="2">
    <source>
        <dbReference type="EMBL" id="KAK8387698.1"/>
    </source>
</evidence>
<feature type="region of interest" description="Disordered" evidence="1">
    <location>
        <begin position="186"/>
        <end position="206"/>
    </location>
</feature>
<dbReference type="AlphaFoldDB" id="A0AAW0TKH1"/>